<reference evidence="3" key="1">
    <citation type="journal article" date="2014" name="BMC Genomics">
        <title>The genome sequence of the biocontrol fungus Metarhizium anisopliae and comparative genomics of Metarhizium species.</title>
        <authorList>
            <person name="Pattemore J.A."/>
            <person name="Hane J.K."/>
            <person name="Williams A.H."/>
            <person name="Wilson B.A."/>
            <person name="Stodart B.J."/>
            <person name="Ash G.J."/>
        </authorList>
    </citation>
    <scope>NUCLEOTIDE SEQUENCE [LARGE SCALE GENOMIC DNA]</scope>
    <source>
        <strain evidence="3">BRIP 53293</strain>
    </source>
</reference>
<proteinExistence type="predicted"/>
<dbReference type="EMBL" id="KE384727">
    <property type="protein sequence ID" value="KJK80960.1"/>
    <property type="molecule type" value="Genomic_DNA"/>
</dbReference>
<sequence>MPLMEDPPNTDSDADELETLEPDADEEIPRPPGVIAPEDLQPGRDEERSLFRIRFVFESAPELDHIKSHVQSMFFPIAPGPTTIHVQTWEENGEWAGFNASGLMYEIPGGPTDFGIWNTVWQVSPEPADPQTIWADVVDRVLS</sequence>
<dbReference type="Proteomes" id="UP000054544">
    <property type="component" value="Unassembled WGS sequence"/>
</dbReference>
<dbReference type="AlphaFoldDB" id="A0A0D9P814"/>
<organism evidence="2 3">
    <name type="scientific">Metarhizium anisopliae BRIP 53293</name>
    <dbReference type="NCBI Taxonomy" id="1291518"/>
    <lineage>
        <taxon>Eukaryota</taxon>
        <taxon>Fungi</taxon>
        <taxon>Dikarya</taxon>
        <taxon>Ascomycota</taxon>
        <taxon>Pezizomycotina</taxon>
        <taxon>Sordariomycetes</taxon>
        <taxon>Hypocreomycetidae</taxon>
        <taxon>Hypocreales</taxon>
        <taxon>Clavicipitaceae</taxon>
        <taxon>Metarhizium</taxon>
    </lineage>
</organism>
<keyword evidence="3" id="KW-1185">Reference proteome</keyword>
<evidence type="ECO:0000313" key="2">
    <source>
        <dbReference type="EMBL" id="KJK80960.1"/>
    </source>
</evidence>
<accession>A0A0D9P814</accession>
<feature type="region of interest" description="Disordered" evidence="1">
    <location>
        <begin position="1"/>
        <end position="43"/>
    </location>
</feature>
<name>A0A0D9P814_METAN</name>
<feature type="compositionally biased region" description="Acidic residues" evidence="1">
    <location>
        <begin position="12"/>
        <end position="26"/>
    </location>
</feature>
<evidence type="ECO:0000256" key="1">
    <source>
        <dbReference type="SAM" id="MobiDB-lite"/>
    </source>
</evidence>
<evidence type="ECO:0000313" key="3">
    <source>
        <dbReference type="Proteomes" id="UP000054544"/>
    </source>
</evidence>
<protein>
    <submittedName>
        <fullName evidence="2">Uncharacterized protein</fullName>
    </submittedName>
</protein>
<gene>
    <name evidence="2" type="ORF">H634G_03493</name>
</gene>